<comment type="catalytic activity">
    <reaction evidence="11">
        <text>L-isoleucine + 2-oxoglutarate = (S)-3-methyl-2-oxopentanoate + L-glutamate</text>
        <dbReference type="Rhea" id="RHEA:24801"/>
        <dbReference type="ChEBI" id="CHEBI:16810"/>
        <dbReference type="ChEBI" id="CHEBI:29985"/>
        <dbReference type="ChEBI" id="CHEBI:35146"/>
        <dbReference type="ChEBI" id="CHEBI:58045"/>
        <dbReference type="EC" id="2.6.1.42"/>
    </reaction>
</comment>
<evidence type="ECO:0000256" key="6">
    <source>
        <dbReference type="ARBA" id="ARBA00022898"/>
    </source>
</evidence>
<dbReference type="Proteomes" id="UP000076722">
    <property type="component" value="Unassembled WGS sequence"/>
</dbReference>
<dbReference type="Gene3D" id="3.30.470.10">
    <property type="match status" value="1"/>
</dbReference>
<dbReference type="GO" id="GO:0052655">
    <property type="term" value="F:L-valine-2-oxoglutarate transaminase activity"/>
    <property type="evidence" value="ECO:0007669"/>
    <property type="project" value="RHEA"/>
</dbReference>
<dbReference type="NCBIfam" id="TIGR01123">
    <property type="entry name" value="ilvE_II"/>
    <property type="match status" value="1"/>
</dbReference>
<dbReference type="EMBL" id="KV419422">
    <property type="protein sequence ID" value="KZS90238.1"/>
    <property type="molecule type" value="Genomic_DNA"/>
</dbReference>
<evidence type="ECO:0000256" key="10">
    <source>
        <dbReference type="RuleBase" id="RU004516"/>
    </source>
</evidence>
<dbReference type="InterPro" id="IPR043131">
    <property type="entry name" value="BCAT-like_N"/>
</dbReference>
<evidence type="ECO:0000256" key="1">
    <source>
        <dbReference type="ARBA" id="ARBA00001933"/>
    </source>
</evidence>
<dbReference type="InterPro" id="IPR036038">
    <property type="entry name" value="Aminotransferase-like"/>
</dbReference>
<keyword evidence="7 11" id="KW-0100">Branched-chain amino acid biosynthesis</keyword>
<dbReference type="PANTHER" id="PTHR11825:SF44">
    <property type="entry name" value="BRANCHED-CHAIN-AMINO-ACID AMINOTRANSFERASE"/>
    <property type="match status" value="1"/>
</dbReference>
<dbReference type="GO" id="GO:0052656">
    <property type="term" value="F:L-isoleucine-2-oxoglutarate transaminase activity"/>
    <property type="evidence" value="ECO:0007669"/>
    <property type="project" value="RHEA"/>
</dbReference>
<dbReference type="CDD" id="cd01557">
    <property type="entry name" value="BCAT_beta_family"/>
    <property type="match status" value="1"/>
</dbReference>
<dbReference type="SUPFAM" id="SSF56752">
    <property type="entry name" value="D-aminoacid aminotransferase-like PLP-dependent enzymes"/>
    <property type="match status" value="1"/>
</dbReference>
<evidence type="ECO:0000313" key="14">
    <source>
        <dbReference type="Proteomes" id="UP000076722"/>
    </source>
</evidence>
<keyword evidence="5 11" id="KW-0808">Transferase</keyword>
<dbReference type="InterPro" id="IPR043132">
    <property type="entry name" value="BCAT-like_C"/>
</dbReference>
<keyword evidence="14" id="KW-1185">Reference proteome</keyword>
<sequence length="414" mass="45282">MATITHLNGNGVKPNGHGVHAPPLSKEAQALDSSDLDLPDIDPSKLTITLANDLKPLPPPESLVFGQTMTDHMLIMSFDPTTGWSAPEIKPFGPLSLDPASSCFQYCPNVFEGMKAYLDPEGRPRLFRPDLNMDRFTKSTERVALPTFNASALLELIKELVSVDARWIPKKRGYSLYIRPTLLGTRPGLGVAASTHALLYVLLSPTGPYFPSGFKPVSLLASEDAVRSWPGGTGGFKLGLNYAPCFQPQRQAAKRGYDQLLWLLGEERRICEVGQMNFFVVTQREDGDLDLLTPPLDGTILPGITRNSCLQLAEAHTTGREPLDTLKEKLHPSERAITMADLLNFSNSGTLLEVFGAATAAVITPVGRIGYNGSDIHIPTYEGGLGPVGRNLYERIVDIQEGRYKHEWSVLCSE</sequence>
<evidence type="ECO:0000256" key="12">
    <source>
        <dbReference type="SAM" id="MobiDB-lite"/>
    </source>
</evidence>
<feature type="modified residue" description="N6-(pyridoxal phosphate)lysine" evidence="8">
    <location>
        <position position="237"/>
    </location>
</feature>
<name>A0A164R499_9AGAM</name>
<reference evidence="13 14" key="1">
    <citation type="journal article" date="2016" name="Mol. Biol. Evol.">
        <title>Comparative Genomics of Early-Diverging Mushroom-Forming Fungi Provides Insights into the Origins of Lignocellulose Decay Capabilities.</title>
        <authorList>
            <person name="Nagy L.G."/>
            <person name="Riley R."/>
            <person name="Tritt A."/>
            <person name="Adam C."/>
            <person name="Daum C."/>
            <person name="Floudas D."/>
            <person name="Sun H."/>
            <person name="Yadav J.S."/>
            <person name="Pangilinan J."/>
            <person name="Larsson K.H."/>
            <person name="Matsuura K."/>
            <person name="Barry K."/>
            <person name="Labutti K."/>
            <person name="Kuo R."/>
            <person name="Ohm R.A."/>
            <person name="Bhattacharya S.S."/>
            <person name="Shirouzu T."/>
            <person name="Yoshinaga Y."/>
            <person name="Martin F.M."/>
            <person name="Grigoriev I.V."/>
            <person name="Hibbett D.S."/>
        </authorList>
    </citation>
    <scope>NUCLEOTIDE SEQUENCE [LARGE SCALE GENOMIC DNA]</scope>
    <source>
        <strain evidence="13 14">HHB9708</strain>
    </source>
</reference>
<dbReference type="FunFam" id="3.30.470.10:FF:000002">
    <property type="entry name" value="Branched-chain-amino-acid aminotransferase"/>
    <property type="match status" value="1"/>
</dbReference>
<keyword evidence="3 11" id="KW-0032">Aminotransferase</keyword>
<dbReference type="PROSITE" id="PS00770">
    <property type="entry name" value="AA_TRANSFER_CLASS_4"/>
    <property type="match status" value="1"/>
</dbReference>
<feature type="region of interest" description="Disordered" evidence="12">
    <location>
        <begin position="1"/>
        <end position="23"/>
    </location>
</feature>
<comment type="catalytic activity">
    <reaction evidence="11">
        <text>L-valine + 2-oxoglutarate = 3-methyl-2-oxobutanoate + L-glutamate</text>
        <dbReference type="Rhea" id="RHEA:24813"/>
        <dbReference type="ChEBI" id="CHEBI:11851"/>
        <dbReference type="ChEBI" id="CHEBI:16810"/>
        <dbReference type="ChEBI" id="CHEBI:29985"/>
        <dbReference type="ChEBI" id="CHEBI:57762"/>
        <dbReference type="EC" id="2.6.1.42"/>
    </reaction>
</comment>
<organism evidence="13 14">
    <name type="scientific">Sistotremastrum niveocremeum HHB9708</name>
    <dbReference type="NCBI Taxonomy" id="1314777"/>
    <lineage>
        <taxon>Eukaryota</taxon>
        <taxon>Fungi</taxon>
        <taxon>Dikarya</taxon>
        <taxon>Basidiomycota</taxon>
        <taxon>Agaricomycotina</taxon>
        <taxon>Agaricomycetes</taxon>
        <taxon>Sistotremastrales</taxon>
        <taxon>Sistotremastraceae</taxon>
        <taxon>Sertulicium</taxon>
        <taxon>Sertulicium niveocremeum</taxon>
    </lineage>
</organism>
<dbReference type="NCBIfam" id="NF009897">
    <property type="entry name" value="PRK13357.1"/>
    <property type="match status" value="1"/>
</dbReference>
<comment type="cofactor">
    <cofactor evidence="1 10">
        <name>pyridoxal 5'-phosphate</name>
        <dbReference type="ChEBI" id="CHEBI:597326"/>
    </cofactor>
</comment>
<evidence type="ECO:0000256" key="3">
    <source>
        <dbReference type="ARBA" id="ARBA00022576"/>
    </source>
</evidence>
<dbReference type="GO" id="GO:0009099">
    <property type="term" value="P:L-valine biosynthetic process"/>
    <property type="evidence" value="ECO:0007669"/>
    <property type="project" value="TreeGrafter"/>
</dbReference>
<evidence type="ECO:0000256" key="2">
    <source>
        <dbReference type="ARBA" id="ARBA00009320"/>
    </source>
</evidence>
<dbReference type="AlphaFoldDB" id="A0A164R499"/>
<dbReference type="Gene3D" id="3.20.10.10">
    <property type="entry name" value="D-amino Acid Aminotransferase, subunit A, domain 2"/>
    <property type="match status" value="1"/>
</dbReference>
<dbReference type="PIRSF" id="PIRSF006468">
    <property type="entry name" value="BCAT1"/>
    <property type="match status" value="1"/>
</dbReference>
<dbReference type="Pfam" id="PF01063">
    <property type="entry name" value="Aminotran_4"/>
    <property type="match status" value="1"/>
</dbReference>
<evidence type="ECO:0000256" key="9">
    <source>
        <dbReference type="RuleBase" id="RU004106"/>
    </source>
</evidence>
<dbReference type="InterPro" id="IPR018300">
    <property type="entry name" value="Aminotrans_IV_CS"/>
</dbReference>
<dbReference type="InterPro" id="IPR001544">
    <property type="entry name" value="Aminotrans_IV"/>
</dbReference>
<evidence type="ECO:0000256" key="8">
    <source>
        <dbReference type="PIRSR" id="PIRSR006468-1"/>
    </source>
</evidence>
<comment type="catalytic activity">
    <reaction evidence="11">
        <text>L-leucine + 2-oxoglutarate = 4-methyl-2-oxopentanoate + L-glutamate</text>
        <dbReference type="Rhea" id="RHEA:18321"/>
        <dbReference type="ChEBI" id="CHEBI:16810"/>
        <dbReference type="ChEBI" id="CHEBI:17865"/>
        <dbReference type="ChEBI" id="CHEBI:29985"/>
        <dbReference type="ChEBI" id="CHEBI:57427"/>
        <dbReference type="EC" id="2.6.1.42"/>
    </reaction>
</comment>
<keyword evidence="4 11" id="KW-0028">Amino-acid biosynthesis</keyword>
<dbReference type="OrthoDB" id="1732691at2759"/>
<dbReference type="InterPro" id="IPR033939">
    <property type="entry name" value="BCAT_family"/>
</dbReference>
<evidence type="ECO:0000256" key="5">
    <source>
        <dbReference type="ARBA" id="ARBA00022679"/>
    </source>
</evidence>
<dbReference type="EC" id="2.6.1.42" evidence="11"/>
<dbReference type="STRING" id="1314777.A0A164R499"/>
<evidence type="ECO:0000256" key="4">
    <source>
        <dbReference type="ARBA" id="ARBA00022605"/>
    </source>
</evidence>
<evidence type="ECO:0000256" key="11">
    <source>
        <dbReference type="RuleBase" id="RU004517"/>
    </source>
</evidence>
<gene>
    <name evidence="13" type="ORF">SISNIDRAFT_479460</name>
</gene>
<proteinExistence type="inferred from homology"/>
<protein>
    <recommendedName>
        <fullName evidence="11">Branched-chain-amino-acid aminotransferase</fullName>
        <ecNumber evidence="11">2.6.1.42</ecNumber>
    </recommendedName>
</protein>
<keyword evidence="6 10" id="KW-0663">Pyridoxal phosphate</keyword>
<evidence type="ECO:0000313" key="13">
    <source>
        <dbReference type="EMBL" id="KZS90238.1"/>
    </source>
</evidence>
<comment type="similarity">
    <text evidence="2 9">Belongs to the class-IV pyridoxal-phosphate-dependent aminotransferase family.</text>
</comment>
<evidence type="ECO:0000256" key="7">
    <source>
        <dbReference type="ARBA" id="ARBA00023304"/>
    </source>
</evidence>
<accession>A0A164R499</accession>
<dbReference type="GO" id="GO:0005739">
    <property type="term" value="C:mitochondrion"/>
    <property type="evidence" value="ECO:0007669"/>
    <property type="project" value="TreeGrafter"/>
</dbReference>
<dbReference type="InterPro" id="IPR005786">
    <property type="entry name" value="B_amino_transII"/>
</dbReference>
<dbReference type="GO" id="GO:0052654">
    <property type="term" value="F:L-leucine-2-oxoglutarate transaminase activity"/>
    <property type="evidence" value="ECO:0007669"/>
    <property type="project" value="RHEA"/>
</dbReference>
<dbReference type="GO" id="GO:0009098">
    <property type="term" value="P:L-leucine biosynthetic process"/>
    <property type="evidence" value="ECO:0007669"/>
    <property type="project" value="TreeGrafter"/>
</dbReference>
<dbReference type="PANTHER" id="PTHR11825">
    <property type="entry name" value="SUBGROUP IIII AMINOTRANSFERASE"/>
    <property type="match status" value="1"/>
</dbReference>